<keyword evidence="3" id="KW-1185">Reference proteome</keyword>
<keyword evidence="1" id="KW-0472">Membrane</keyword>
<evidence type="ECO:0000313" key="3">
    <source>
        <dbReference type="Proteomes" id="UP001528823"/>
    </source>
</evidence>
<reference evidence="2 3" key="1">
    <citation type="submission" date="2022-11" db="EMBL/GenBank/DDBJ databases">
        <title>Spartinivicinus poritis sp. nov., isolated from scleractinian coral Porites lutea.</title>
        <authorList>
            <person name="Zhang G."/>
            <person name="Cai L."/>
            <person name="Wei Q."/>
        </authorList>
    </citation>
    <scope>NUCLEOTIDE SEQUENCE [LARGE SCALE GENOMIC DNA]</scope>
    <source>
        <strain evidence="2 3">A2-2</strain>
    </source>
</reference>
<dbReference type="RefSeq" id="WP_274687894.1">
    <property type="nucleotide sequence ID" value="NZ_JAPMOU010000005.1"/>
</dbReference>
<name>A0ABT5U5A0_9GAMM</name>
<accession>A0ABT5U5A0</accession>
<dbReference type="Proteomes" id="UP001528823">
    <property type="component" value="Unassembled WGS sequence"/>
</dbReference>
<keyword evidence="1" id="KW-0812">Transmembrane</keyword>
<dbReference type="Pfam" id="PF10975">
    <property type="entry name" value="DUF2802"/>
    <property type="match status" value="1"/>
</dbReference>
<evidence type="ECO:0000256" key="1">
    <source>
        <dbReference type="SAM" id="Phobius"/>
    </source>
</evidence>
<keyword evidence="1" id="KW-1133">Transmembrane helix</keyword>
<protein>
    <submittedName>
        <fullName evidence="2">DUF2802 domain-containing protein</fullName>
    </submittedName>
</protein>
<gene>
    <name evidence="2" type="ORF">ORQ98_06075</name>
</gene>
<organism evidence="2 3">
    <name type="scientific">Spartinivicinus poritis</name>
    <dbReference type="NCBI Taxonomy" id="2994640"/>
    <lineage>
        <taxon>Bacteria</taxon>
        <taxon>Pseudomonadati</taxon>
        <taxon>Pseudomonadota</taxon>
        <taxon>Gammaproteobacteria</taxon>
        <taxon>Oceanospirillales</taxon>
        <taxon>Zooshikellaceae</taxon>
        <taxon>Spartinivicinus</taxon>
    </lineage>
</organism>
<dbReference type="InterPro" id="IPR021244">
    <property type="entry name" value="DUF2802"/>
</dbReference>
<feature type="transmembrane region" description="Helical" evidence="1">
    <location>
        <begin position="42"/>
        <end position="61"/>
    </location>
</feature>
<comment type="caution">
    <text evidence="2">The sequence shown here is derived from an EMBL/GenBank/DDBJ whole genome shotgun (WGS) entry which is preliminary data.</text>
</comment>
<dbReference type="EMBL" id="JAPMOU010000005">
    <property type="protein sequence ID" value="MDE1461531.1"/>
    <property type="molecule type" value="Genomic_DNA"/>
</dbReference>
<proteinExistence type="predicted"/>
<sequence length="170" mass="18489">MIGVNAVKCSCLNCIPTIHGGQRRQQPLKIIREGYMSEIAGAYLIAFSSCLFAIAAVIYCWRQKKIINKQQLAIQQLQQDIKAVGAGAIGVGQRLQQVETKLTKTIDQQEMLEQRDAEQLSYTQANKLCAMGASVEEIMDACGLSKAEAELVALVHRPSPHSSGSGKRGS</sequence>
<evidence type="ECO:0000313" key="2">
    <source>
        <dbReference type="EMBL" id="MDE1461531.1"/>
    </source>
</evidence>